<keyword evidence="1" id="KW-0862">Zinc</keyword>
<protein>
    <recommendedName>
        <fullName evidence="4">C3H1-type domain-containing protein</fullName>
    </recommendedName>
</protein>
<accession>A0A5J6VKW6</accession>
<feature type="zinc finger region" description="C3H1-type" evidence="1">
    <location>
        <begin position="176"/>
        <end position="210"/>
    </location>
</feature>
<dbReference type="PROSITE" id="PS50103">
    <property type="entry name" value="ZF_C3H1"/>
    <property type="match status" value="2"/>
</dbReference>
<keyword evidence="1" id="KW-0863">Zinc-finger</keyword>
<feature type="region of interest" description="Disordered" evidence="3">
    <location>
        <begin position="653"/>
        <end position="706"/>
    </location>
</feature>
<dbReference type="InterPro" id="IPR000571">
    <property type="entry name" value="Znf_CCCH"/>
</dbReference>
<reference evidence="5" key="1">
    <citation type="journal article" date="2019" name="Philos. Trans. R. Soc. Lond., B, Biol. Sci.">
        <title>Targeted metagenomic recovery of four divergent viruses reveals shared and distinctive characteristics of giant viruses of marine eukaryotes.</title>
        <authorList>
            <person name="Needham D.M."/>
            <person name="Poirier C."/>
            <person name="Hehenberger E."/>
            <person name="Jimenez V."/>
            <person name="Swalwell J.E."/>
            <person name="Santoro A.E."/>
            <person name="Worden A.Z."/>
        </authorList>
    </citation>
    <scope>NUCLEOTIDE SEQUENCE</scope>
    <source>
        <strain evidence="5">MPacV-611</strain>
    </source>
</reference>
<feature type="zinc finger region" description="C3H1-type" evidence="1">
    <location>
        <begin position="108"/>
        <end position="134"/>
    </location>
</feature>
<evidence type="ECO:0000256" key="1">
    <source>
        <dbReference type="PROSITE-ProRule" id="PRU00723"/>
    </source>
</evidence>
<feature type="region of interest" description="Disordered" evidence="3">
    <location>
        <begin position="552"/>
        <end position="583"/>
    </location>
</feature>
<keyword evidence="2" id="KW-0175">Coiled coil</keyword>
<dbReference type="GO" id="GO:0008270">
    <property type="term" value="F:zinc ion binding"/>
    <property type="evidence" value="ECO:0007669"/>
    <property type="project" value="UniProtKB-KW"/>
</dbReference>
<proteinExistence type="predicted"/>
<feature type="coiled-coil region" evidence="2">
    <location>
        <begin position="408"/>
        <end position="442"/>
    </location>
</feature>
<name>A0A5J6VKW6_9VIRU</name>
<sequence length="920" mass="103511">MKEFMDKDARGQPLETPEHFEGYSVRNIQLSGNNATTIAVITDGEYAWIPLERTYGLEQVAQDQGCAAGVVPKSLFVCLEWLKFCFSYFDSPESTCTNTHRDHCAYHPMRPMCAFFPSGKCKHGPRCNKLHLIDCTVKEAEPQEISAEAYYSSGRIIPSAAPTVQLKPREQKSYTRRNHQMCLAHLCGTMRGLHNTCKYGPRCNFAHTSDELEYIYKDAEKAFTQFILSEDKTHDGEDASSFFQNTYDELKTMFTEHRDIVRQIILRGRVANKMTVTQLDTISVKTFPDMLCFWFSLATITRNPNKRCKLAQQISCSSGDIPPFEFTKWEDFVWALARRSLRTCRGYLTMMEIAGDGAMSRQLDYNWSACCRSGIYCTRGTHPHEFYIKDDISYVIDFSTLVDETKSKQDYETKRSELQGQLDTAKAEYGEMKDKFHETQEAAKTGSRFVRVGEIKELSESLSKIKAKIYKLTSAKHQLFKKCNPCEFGFDPIRDVVPQSTAVATCIIIPRQAPETAGELVAYDPNRARASLLASGAVSLYASAAKTTKPAIEAPPVRKRAAPPKPVVQQSDPVEPEPVKKKPEKVFDEDGFEMVTTKPKRYHGKKKTKPDIDISDFYQSGIEQGPAKPEEPEVEDTKPSIKAIEIICVDKPADEDSNADNEKAVQDPVSPIPVARPEQTSRFWDCSSDESSDDEDDGPSKGEIFAEPEDSFSKRQYLLKVKNGNRVLYLTGFKTNSIVTTALKKLGYTIKVTGGDCLVVCLKKLALGRPHVFQDFMSSVYTVLQDINIKVAPSDIQNDTPWNLPLFVTRTPVRATKSTSLSTRLLGVEQGTYSHYIKKHRETIKKRTTKTTLVGPFTSAKANIMKAKLDFEGYTCSVTLFKASTYEVTITPQVQSGKTEIRDMLLEVIPTCTKSGIKIE</sequence>
<keyword evidence="1" id="KW-0479">Metal-binding</keyword>
<feature type="compositionally biased region" description="Acidic residues" evidence="3">
    <location>
        <begin position="687"/>
        <end position="697"/>
    </location>
</feature>
<evidence type="ECO:0000259" key="4">
    <source>
        <dbReference type="PROSITE" id="PS50103"/>
    </source>
</evidence>
<organism evidence="5">
    <name type="scientific">Megaviridae environmental sample</name>
    <dbReference type="NCBI Taxonomy" id="1737588"/>
    <lineage>
        <taxon>Viruses</taxon>
        <taxon>Varidnaviria</taxon>
        <taxon>Bamfordvirae</taxon>
        <taxon>Nucleocytoviricota</taxon>
        <taxon>Megaviricetes</taxon>
        <taxon>Imitervirales</taxon>
        <taxon>Mimiviridae</taxon>
        <taxon>environmental samples</taxon>
    </lineage>
</organism>
<evidence type="ECO:0000256" key="3">
    <source>
        <dbReference type="SAM" id="MobiDB-lite"/>
    </source>
</evidence>
<feature type="domain" description="C3H1-type" evidence="4">
    <location>
        <begin position="176"/>
        <end position="210"/>
    </location>
</feature>
<evidence type="ECO:0000313" key="5">
    <source>
        <dbReference type="EMBL" id="QFG74573.1"/>
    </source>
</evidence>
<feature type="domain" description="C3H1-type" evidence="4">
    <location>
        <begin position="108"/>
        <end position="134"/>
    </location>
</feature>
<evidence type="ECO:0000256" key="2">
    <source>
        <dbReference type="SAM" id="Coils"/>
    </source>
</evidence>
<dbReference type="EMBL" id="MN448289">
    <property type="protein sequence ID" value="QFG74573.1"/>
    <property type="molecule type" value="Genomic_DNA"/>
</dbReference>